<keyword evidence="6" id="KW-1185">Reference proteome</keyword>
<comment type="caution">
    <text evidence="5">The sequence shown here is derived from an EMBL/GenBank/DDBJ whole genome shotgun (WGS) entry which is preliminary data.</text>
</comment>
<dbReference type="PANTHER" id="PTHR21331">
    <property type="entry name" value="BRCA1-ASSOCIATED ATM ACTIVATOR 1"/>
    <property type="match status" value="1"/>
</dbReference>
<dbReference type="Gene3D" id="1.25.10.10">
    <property type="entry name" value="Leucine-rich Repeat Variant"/>
    <property type="match status" value="2"/>
</dbReference>
<proteinExistence type="inferred from homology"/>
<dbReference type="InterPro" id="IPR016024">
    <property type="entry name" value="ARM-type_fold"/>
</dbReference>
<keyword evidence="2" id="KW-0963">Cytoplasm</keyword>
<dbReference type="GO" id="GO:0005737">
    <property type="term" value="C:cytoplasm"/>
    <property type="evidence" value="ECO:0007669"/>
    <property type="project" value="UniProtKB-SubCell"/>
</dbReference>
<evidence type="ECO:0000256" key="1">
    <source>
        <dbReference type="ARBA" id="ARBA00004496"/>
    </source>
</evidence>
<dbReference type="GO" id="GO:0006974">
    <property type="term" value="P:DNA damage response"/>
    <property type="evidence" value="ECO:0007669"/>
    <property type="project" value="InterPro"/>
</dbReference>
<protein>
    <submittedName>
        <fullName evidence="5">BRCA1-associated ATM activator 1</fullName>
    </submittedName>
</protein>
<dbReference type="InterPro" id="IPR011989">
    <property type="entry name" value="ARM-like"/>
</dbReference>
<evidence type="ECO:0000313" key="6">
    <source>
        <dbReference type="Proteomes" id="UP000827284"/>
    </source>
</evidence>
<evidence type="ECO:0000256" key="2">
    <source>
        <dbReference type="ARBA" id="ARBA00022490"/>
    </source>
</evidence>
<dbReference type="SUPFAM" id="SSF48371">
    <property type="entry name" value="ARM repeat"/>
    <property type="match status" value="1"/>
</dbReference>
<reference evidence="5" key="1">
    <citation type="submission" date="2021-11" db="EMBL/GenBank/DDBJ databases">
        <authorList>
            <person name="Herlambang A."/>
            <person name="Guo Y."/>
            <person name="Takashima Y."/>
            <person name="Nishizawa T."/>
        </authorList>
    </citation>
    <scope>NUCLEOTIDE SEQUENCE</scope>
    <source>
        <strain evidence="5">E1425</strain>
    </source>
</reference>
<dbReference type="PANTHER" id="PTHR21331:SF2">
    <property type="entry name" value="BRCA1-ASSOCIATED ATM ACTIVATOR 1"/>
    <property type="match status" value="1"/>
</dbReference>
<sequence>MVHGIPNANSEKTLEELRRVVVTLPHMPKNIVDDTRHEKVLSYVSAFIAQADQQLMQTMLRDWAILDVLQACLQLDQDYRVGCVALRLLGFLMKFDHSERESEESVWGMLESKYPSMLQHMIDNTMGKEALTRYSCWFALERAVQYDKGAQWLLASKKCAEMVSSALRDGSTYVLAAACQFLVAIIENRSADAEKNTAHDTLMDTLLESIDLYKLIESMMKDQSSESNRVAGLEFLWMVTNTRSDRGATFLRQSRLFHSYMDLLMDDSRLVRSRALDVLSILLDSVTDPLSVLGRKPDSLDSMDADMSKDEAMVKCFAYMLDHEVYSLLAQTESLKALHVATGILDAMIMPLCHTDEMDGKGAHFKDTILAVVLWILQALQDFSKTDSSTESRPKVETVMVPGPGKLSSLLNATGFQSTMRTHSRIKPLRGAGTRGGTLPKTIVLSALKALQSLALLYSESVKNSAAIAITLSILFDQKLCSDQRVFKSCLATLPVVLKTKVQNGQLLDEQIFHSAMKVILGLIQRPGTGSTSLRLILIAIQEFFADSILGTILVNEKVGNDLSNGLGLKLYDMEWDVRDNVVEYIGNLFASGGPEHGVEWALKHDLLESIFQKLSDEEAYVRAASVHAFELVMRDARGWKGMCEKNLDKRLSAQLPTLIRDSEAFVRRAVLEAMICLVSERESGTVLMINGTDLFVDATFMSRLTLDDADWEVRIRASEFLAAVWEHSIALDERADYRIRASKRVKDSDREAQDDTIPARPSTWWFYDIKGDQILVEATRDSSRMVRLTSVETLKKIKASIEQRLQFEPIAAHKTDQLEQNVDMDHGSLHQRKRFAGNGEGSGSSEGQHMKTGGQSGTHPHAAFYKVLQGLDFERLDATTSVEQLYEEVLNVERVEDVVMAESENPNDGNNVLDCY</sequence>
<evidence type="ECO:0000313" key="5">
    <source>
        <dbReference type="EMBL" id="GJJ77981.1"/>
    </source>
</evidence>
<reference evidence="5" key="2">
    <citation type="journal article" date="2022" name="Microbiol. Resour. Announc.">
        <title>Whole-Genome Sequence of Entomortierella parvispora E1425, a Mucoromycotan Fungus Associated with Burkholderiaceae-Related Endosymbiotic Bacteria.</title>
        <authorList>
            <person name="Herlambang A."/>
            <person name="Guo Y."/>
            <person name="Takashima Y."/>
            <person name="Narisawa K."/>
            <person name="Ohta H."/>
            <person name="Nishizawa T."/>
        </authorList>
    </citation>
    <scope>NUCLEOTIDE SEQUENCE</scope>
    <source>
        <strain evidence="5">E1425</strain>
    </source>
</reference>
<accession>A0A9P3M0X3</accession>
<comment type="similarity">
    <text evidence="3">Belongs to the BRAT1 family.</text>
</comment>
<dbReference type="AlphaFoldDB" id="A0A9P3M0X3"/>
<dbReference type="GO" id="GO:0005634">
    <property type="term" value="C:nucleus"/>
    <property type="evidence" value="ECO:0007669"/>
    <property type="project" value="TreeGrafter"/>
</dbReference>
<feature type="region of interest" description="Disordered" evidence="4">
    <location>
        <begin position="834"/>
        <end position="859"/>
    </location>
</feature>
<dbReference type="EMBL" id="BQFW01000014">
    <property type="protein sequence ID" value="GJJ77981.1"/>
    <property type="molecule type" value="Genomic_DNA"/>
</dbReference>
<comment type="subcellular location">
    <subcellularLocation>
        <location evidence="1">Cytoplasm</location>
    </subcellularLocation>
</comment>
<evidence type="ECO:0000256" key="4">
    <source>
        <dbReference type="SAM" id="MobiDB-lite"/>
    </source>
</evidence>
<dbReference type="Proteomes" id="UP000827284">
    <property type="component" value="Unassembled WGS sequence"/>
</dbReference>
<evidence type="ECO:0000256" key="3">
    <source>
        <dbReference type="ARBA" id="ARBA00061308"/>
    </source>
</evidence>
<name>A0A9P3M0X3_9FUNG</name>
<dbReference type="InterPro" id="IPR038904">
    <property type="entry name" value="BRAT1"/>
</dbReference>
<gene>
    <name evidence="5" type="ORF">EMPS_10340</name>
</gene>
<organism evidence="5 6">
    <name type="scientific">Entomortierella parvispora</name>
    <dbReference type="NCBI Taxonomy" id="205924"/>
    <lineage>
        <taxon>Eukaryota</taxon>
        <taxon>Fungi</taxon>
        <taxon>Fungi incertae sedis</taxon>
        <taxon>Mucoromycota</taxon>
        <taxon>Mortierellomycotina</taxon>
        <taxon>Mortierellomycetes</taxon>
        <taxon>Mortierellales</taxon>
        <taxon>Mortierellaceae</taxon>
        <taxon>Entomortierella</taxon>
    </lineage>
</organism>
<dbReference type="OrthoDB" id="10057956at2759"/>